<evidence type="ECO:0000313" key="6">
    <source>
        <dbReference type="EMBL" id="SOX54932.1"/>
    </source>
</evidence>
<evidence type="ECO:0000313" key="7">
    <source>
        <dbReference type="Proteomes" id="UP000236318"/>
    </source>
</evidence>
<accession>A0A2K4YDR3</accession>
<evidence type="ECO:0000256" key="2">
    <source>
        <dbReference type="ARBA" id="ARBA00022777"/>
    </source>
</evidence>
<dbReference type="GO" id="GO:0016301">
    <property type="term" value="F:kinase activity"/>
    <property type="evidence" value="ECO:0007669"/>
    <property type="project" value="UniProtKB-KW"/>
</dbReference>
<evidence type="ECO:0000256" key="4">
    <source>
        <dbReference type="SAM" id="Phobius"/>
    </source>
</evidence>
<keyword evidence="1" id="KW-0808">Transferase</keyword>
<dbReference type="AlphaFoldDB" id="A0A2K4YDR3"/>
<name>A0A2K4YDR3_9MYCO</name>
<feature type="transmembrane region" description="Helical" evidence="4">
    <location>
        <begin position="89"/>
        <end position="110"/>
    </location>
</feature>
<keyword evidence="7" id="KW-1185">Reference proteome</keyword>
<keyword evidence="4" id="KW-0472">Membrane</keyword>
<dbReference type="InterPro" id="IPR050482">
    <property type="entry name" value="Sensor_HK_TwoCompSys"/>
</dbReference>
<keyword evidence="4" id="KW-1133">Transmembrane helix</keyword>
<evidence type="ECO:0000259" key="5">
    <source>
        <dbReference type="SMART" id="SM00387"/>
    </source>
</evidence>
<dbReference type="InterPro" id="IPR003594">
    <property type="entry name" value="HATPase_dom"/>
</dbReference>
<dbReference type="EMBL" id="FXEG02000003">
    <property type="protein sequence ID" value="SOX54932.1"/>
    <property type="molecule type" value="Genomic_DNA"/>
</dbReference>
<comment type="caution">
    <text evidence="6">The sequence shown here is derived from an EMBL/GenBank/DDBJ whole genome shotgun (WGS) entry which is preliminary data.</text>
</comment>
<dbReference type="SMART" id="SM00387">
    <property type="entry name" value="HATPase_c"/>
    <property type="match status" value="1"/>
</dbReference>
<keyword evidence="6" id="KW-0547">Nucleotide-binding</keyword>
<proteinExistence type="predicted"/>
<protein>
    <submittedName>
        <fullName evidence="6">ATP-binding protein</fullName>
    </submittedName>
</protein>
<keyword evidence="4" id="KW-0812">Transmembrane</keyword>
<feature type="transmembrane region" description="Helical" evidence="4">
    <location>
        <begin position="145"/>
        <end position="162"/>
    </location>
</feature>
<dbReference type="GO" id="GO:0000160">
    <property type="term" value="P:phosphorelay signal transduction system"/>
    <property type="evidence" value="ECO:0007669"/>
    <property type="project" value="UniProtKB-KW"/>
</dbReference>
<dbReference type="RefSeq" id="WP_096289011.1">
    <property type="nucleotide sequence ID" value="NZ_FXEG02000003.1"/>
</dbReference>
<sequence>MPGDQQRVVDLRAQQVVPDVGRTLWLGTLLQFGLRSVLIVLVVATLLLEPPDHYEWVCVSIPMVYVIVLGCWTAWALRRRAPTTTSTRTVVPLLMLTADVAMVSVLSILAGVTSPQDWTSDVMRNGFFLIPLIAAAQLDPKISAAVAIPTLSVFVLTCWITRSANQEPWASILLSSFVLAALAGGSVVLSFIQRSRVDMIADLARQRRQLLEELLEVERHERQAISERLHDGALQYILVARQDIEDVREGSADAADRVASALAECSGLLRDVVRELHPDVLVRMGLKSALAALAESLGSRAGLTVDFDASSWPDGLRTEADDVLYNAAREASNNVIKHARAQNVRIELQHWDGLASLRVADDGVGISEAAMARKADEGHIGMTSMRARVLASGGQFDVRSTSPGTELAISIPLRTARHLTAA</sequence>
<dbReference type="Proteomes" id="UP000236318">
    <property type="component" value="Unassembled WGS sequence"/>
</dbReference>
<keyword evidence="3" id="KW-0902">Two-component regulatory system</keyword>
<dbReference type="Pfam" id="PF02518">
    <property type="entry name" value="HATPase_c"/>
    <property type="match status" value="1"/>
</dbReference>
<feature type="domain" description="Histidine kinase/HSP90-like ATPase" evidence="5">
    <location>
        <begin position="319"/>
        <end position="415"/>
    </location>
</feature>
<evidence type="ECO:0000256" key="1">
    <source>
        <dbReference type="ARBA" id="ARBA00022679"/>
    </source>
</evidence>
<gene>
    <name evidence="6" type="ORF">MAAFP003_3612</name>
</gene>
<evidence type="ECO:0000256" key="3">
    <source>
        <dbReference type="ARBA" id="ARBA00023012"/>
    </source>
</evidence>
<feature type="transmembrane region" description="Helical" evidence="4">
    <location>
        <begin position="24"/>
        <end position="48"/>
    </location>
</feature>
<dbReference type="InterPro" id="IPR036890">
    <property type="entry name" value="HATPase_C_sf"/>
</dbReference>
<dbReference type="GO" id="GO:0005524">
    <property type="term" value="F:ATP binding"/>
    <property type="evidence" value="ECO:0007669"/>
    <property type="project" value="UniProtKB-KW"/>
</dbReference>
<dbReference type="SUPFAM" id="SSF55874">
    <property type="entry name" value="ATPase domain of HSP90 chaperone/DNA topoisomerase II/histidine kinase"/>
    <property type="match status" value="1"/>
</dbReference>
<dbReference type="PANTHER" id="PTHR24421">
    <property type="entry name" value="NITRATE/NITRITE SENSOR PROTEIN NARX-RELATED"/>
    <property type="match status" value="1"/>
</dbReference>
<dbReference type="Gene3D" id="3.30.565.10">
    <property type="entry name" value="Histidine kinase-like ATPase, C-terminal domain"/>
    <property type="match status" value="1"/>
</dbReference>
<dbReference type="OrthoDB" id="5243952at2"/>
<organism evidence="6 7">
    <name type="scientific">Mycobacterium ahvazicum</name>
    <dbReference type="NCBI Taxonomy" id="1964395"/>
    <lineage>
        <taxon>Bacteria</taxon>
        <taxon>Bacillati</taxon>
        <taxon>Actinomycetota</taxon>
        <taxon>Actinomycetes</taxon>
        <taxon>Mycobacteriales</taxon>
        <taxon>Mycobacteriaceae</taxon>
        <taxon>Mycobacterium</taxon>
        <taxon>Mycobacterium simiae complex</taxon>
    </lineage>
</organism>
<feature type="transmembrane region" description="Helical" evidence="4">
    <location>
        <begin position="168"/>
        <end position="192"/>
    </location>
</feature>
<keyword evidence="6" id="KW-0067">ATP-binding</keyword>
<keyword evidence="2" id="KW-0418">Kinase</keyword>
<dbReference type="CDD" id="cd16917">
    <property type="entry name" value="HATPase_UhpB-NarQ-NarX-like"/>
    <property type="match status" value="1"/>
</dbReference>
<feature type="transmembrane region" description="Helical" evidence="4">
    <location>
        <begin position="54"/>
        <end position="77"/>
    </location>
</feature>
<reference evidence="6" key="1">
    <citation type="submission" date="2018-01" db="EMBL/GenBank/DDBJ databases">
        <authorList>
            <consortium name="Urmite Genomes"/>
        </authorList>
    </citation>
    <scope>NUCLEOTIDE SEQUENCE [LARGE SCALE GENOMIC DNA]</scope>
    <source>
        <strain evidence="6">AFP003</strain>
    </source>
</reference>